<evidence type="ECO:0000313" key="2">
    <source>
        <dbReference type="Proteomes" id="UP000578531"/>
    </source>
</evidence>
<accession>A0A8H6L2Z7</accession>
<dbReference type="GeneID" id="59289781"/>
<keyword evidence="2" id="KW-1185">Reference proteome</keyword>
<proteinExistence type="predicted"/>
<dbReference type="AlphaFoldDB" id="A0A8H6L2Z7"/>
<evidence type="ECO:0000313" key="1">
    <source>
        <dbReference type="EMBL" id="KAF6233568.1"/>
    </source>
</evidence>
<reference evidence="1 2" key="1">
    <citation type="journal article" date="2020" name="Genomics">
        <title>Complete, high-quality genomes from long-read metagenomic sequencing of two wolf lichen thalli reveals enigmatic genome architecture.</title>
        <authorList>
            <person name="McKenzie S.K."/>
            <person name="Walston R.F."/>
            <person name="Allen J.L."/>
        </authorList>
    </citation>
    <scope>NUCLEOTIDE SEQUENCE [LARGE SCALE GENOMIC DNA]</scope>
    <source>
        <strain evidence="1">WasteWater2</strain>
    </source>
</reference>
<protein>
    <submittedName>
        <fullName evidence="1">Uncharacterized protein</fullName>
    </submittedName>
</protein>
<name>A0A8H6L2Z7_9LECA</name>
<dbReference type="EMBL" id="JACCJC010000035">
    <property type="protein sequence ID" value="KAF6233568.1"/>
    <property type="molecule type" value="Genomic_DNA"/>
</dbReference>
<comment type="caution">
    <text evidence="1">The sequence shown here is derived from an EMBL/GenBank/DDBJ whole genome shotgun (WGS) entry which is preliminary data.</text>
</comment>
<dbReference type="Proteomes" id="UP000578531">
    <property type="component" value="Unassembled WGS sequence"/>
</dbReference>
<dbReference type="RefSeq" id="XP_037162985.1">
    <property type="nucleotide sequence ID" value="XM_037310025.1"/>
</dbReference>
<gene>
    <name evidence="1" type="ORF">HO173_008125</name>
</gene>
<organism evidence="1 2">
    <name type="scientific">Letharia columbiana</name>
    <dbReference type="NCBI Taxonomy" id="112416"/>
    <lineage>
        <taxon>Eukaryota</taxon>
        <taxon>Fungi</taxon>
        <taxon>Dikarya</taxon>
        <taxon>Ascomycota</taxon>
        <taxon>Pezizomycotina</taxon>
        <taxon>Lecanoromycetes</taxon>
        <taxon>OSLEUM clade</taxon>
        <taxon>Lecanoromycetidae</taxon>
        <taxon>Lecanorales</taxon>
        <taxon>Lecanorineae</taxon>
        <taxon>Parmeliaceae</taxon>
        <taxon>Letharia</taxon>
    </lineage>
</organism>
<sequence length="110" mass="12413">MGDPAIFRMDGGRIEANYQAMVQGISRASSIRVDLIAPWTVDRTKSGASQYFLTLNMVLDFTSINRFAQPKICTSFAILISYKKQHWGLQNLQIPQRSRPLAQVFPATCF</sequence>